<reference evidence="16 17" key="1">
    <citation type="submission" date="2017-12" db="EMBL/GenBank/DDBJ databases">
        <title>Sequencing the genomes of 1000 Actinobacteria strains.</title>
        <authorList>
            <person name="Klenk H.-P."/>
        </authorList>
    </citation>
    <scope>NUCLEOTIDE SEQUENCE [LARGE SCALE GENOMIC DNA]</scope>
    <source>
        <strain evidence="16 17">DSM 12806</strain>
    </source>
</reference>
<dbReference type="SUPFAM" id="SSF89028">
    <property type="entry name" value="Cobalamin adenosyltransferase-like"/>
    <property type="match status" value="1"/>
</dbReference>
<keyword evidence="8 14" id="KW-0067">ATP-binding</keyword>
<evidence type="ECO:0000256" key="4">
    <source>
        <dbReference type="ARBA" id="ARBA00020963"/>
    </source>
</evidence>
<evidence type="ECO:0000256" key="7">
    <source>
        <dbReference type="ARBA" id="ARBA00022741"/>
    </source>
</evidence>
<evidence type="ECO:0000256" key="13">
    <source>
        <dbReference type="ARBA" id="ARBA00048692"/>
    </source>
</evidence>
<evidence type="ECO:0000256" key="12">
    <source>
        <dbReference type="ARBA" id="ARBA00048555"/>
    </source>
</evidence>
<evidence type="ECO:0000256" key="2">
    <source>
        <dbReference type="ARBA" id="ARBA00007487"/>
    </source>
</evidence>
<dbReference type="Proteomes" id="UP000233781">
    <property type="component" value="Unassembled WGS sequence"/>
</dbReference>
<dbReference type="OrthoDB" id="9778896at2"/>
<keyword evidence="17" id="KW-1185">Reference proteome</keyword>
<evidence type="ECO:0000256" key="5">
    <source>
        <dbReference type="ARBA" id="ARBA00022573"/>
    </source>
</evidence>
<dbReference type="InterPro" id="IPR036451">
    <property type="entry name" value="CblAdoTrfase-like_sf"/>
</dbReference>
<dbReference type="EC" id="2.5.1.17" evidence="3 14"/>
<sequence length="207" mass="22291">MVNLTRIYTRTGDDGSTALGDLSRTAKTDPRLAAYADANEANAALGVAVACGSLPVDVRTVLLRVQNDLFDVGADLATPLQESYEYPPLRVKEEWVAELEADCDRYLAPLEKLRSFILPGGTPGSAYLHVALTVVRRAERSTWAAIEAYGTEPGTTRGEGGINPTTARYLNRLSDLLFVLARTANVEAGGDVLWAPGGGREQDPSRR</sequence>
<dbReference type="Pfam" id="PF01923">
    <property type="entry name" value="Cob_adeno_trans"/>
    <property type="match status" value="1"/>
</dbReference>
<evidence type="ECO:0000256" key="11">
    <source>
        <dbReference type="ARBA" id="ARBA00033354"/>
    </source>
</evidence>
<evidence type="ECO:0000313" key="16">
    <source>
        <dbReference type="EMBL" id="PKW26033.1"/>
    </source>
</evidence>
<comment type="pathway">
    <text evidence="1 14">Cofactor biosynthesis; adenosylcobalamin biosynthesis; adenosylcobalamin from cob(II)yrinate a,c-diamide: step 2/7.</text>
</comment>
<dbReference type="GO" id="GO:0005524">
    <property type="term" value="F:ATP binding"/>
    <property type="evidence" value="ECO:0007669"/>
    <property type="project" value="UniProtKB-UniRule"/>
</dbReference>
<dbReference type="GO" id="GO:0009236">
    <property type="term" value="P:cobalamin biosynthetic process"/>
    <property type="evidence" value="ECO:0007669"/>
    <property type="project" value="UniProtKB-UniRule"/>
</dbReference>
<keyword evidence="6 14" id="KW-0808">Transferase</keyword>
<accession>A0A2N3YGQ9</accession>
<dbReference type="EMBL" id="PJNE01000001">
    <property type="protein sequence ID" value="PKW26033.1"/>
    <property type="molecule type" value="Genomic_DNA"/>
</dbReference>
<evidence type="ECO:0000259" key="15">
    <source>
        <dbReference type="Pfam" id="PF01923"/>
    </source>
</evidence>
<protein>
    <recommendedName>
        <fullName evidence="4 14">Corrinoid adenosyltransferase</fullName>
        <ecNumber evidence="3 14">2.5.1.17</ecNumber>
    </recommendedName>
    <alternativeName>
        <fullName evidence="9 14">Cob(II)alamin adenosyltransferase</fullName>
    </alternativeName>
    <alternativeName>
        <fullName evidence="11 14">Cob(II)yrinic acid a,c-diamide adenosyltransferase</fullName>
    </alternativeName>
    <alternativeName>
        <fullName evidence="10 14">Cobinamide/cobalamin adenosyltransferase</fullName>
    </alternativeName>
</protein>
<evidence type="ECO:0000256" key="9">
    <source>
        <dbReference type="ARBA" id="ARBA00031529"/>
    </source>
</evidence>
<dbReference type="NCBIfam" id="TIGR00636">
    <property type="entry name" value="PduO_Nterm"/>
    <property type="match status" value="1"/>
</dbReference>
<comment type="similarity">
    <text evidence="2 14">Belongs to the Cob(I)alamin adenosyltransferase family.</text>
</comment>
<dbReference type="PANTHER" id="PTHR12213:SF0">
    <property type="entry name" value="CORRINOID ADENOSYLTRANSFERASE MMAB"/>
    <property type="match status" value="1"/>
</dbReference>
<dbReference type="UniPathway" id="UPA00148">
    <property type="reaction ID" value="UER00233"/>
</dbReference>
<dbReference type="InterPro" id="IPR029499">
    <property type="entry name" value="PduO-typ"/>
</dbReference>
<dbReference type="InterPro" id="IPR016030">
    <property type="entry name" value="CblAdoTrfase-like"/>
</dbReference>
<gene>
    <name evidence="16" type="ORF">ATL31_0837</name>
</gene>
<proteinExistence type="inferred from homology"/>
<dbReference type="PANTHER" id="PTHR12213">
    <property type="entry name" value="CORRINOID ADENOSYLTRANSFERASE"/>
    <property type="match status" value="1"/>
</dbReference>
<dbReference type="Gene3D" id="1.20.1200.10">
    <property type="entry name" value="Cobalamin adenosyltransferase-like"/>
    <property type="match status" value="1"/>
</dbReference>
<evidence type="ECO:0000256" key="8">
    <source>
        <dbReference type="ARBA" id="ARBA00022840"/>
    </source>
</evidence>
<comment type="catalytic activity">
    <reaction evidence="12 14">
        <text>2 cob(II)yrinate a,c diamide + reduced [electron-transfer flavoprotein] + 2 ATP = 2 adenosylcob(III)yrinate a,c-diamide + 2 triphosphate + oxidized [electron-transfer flavoprotein] + 3 H(+)</text>
        <dbReference type="Rhea" id="RHEA:11528"/>
        <dbReference type="Rhea" id="RHEA-COMP:10685"/>
        <dbReference type="Rhea" id="RHEA-COMP:10686"/>
        <dbReference type="ChEBI" id="CHEBI:15378"/>
        <dbReference type="ChEBI" id="CHEBI:18036"/>
        <dbReference type="ChEBI" id="CHEBI:30616"/>
        <dbReference type="ChEBI" id="CHEBI:57692"/>
        <dbReference type="ChEBI" id="CHEBI:58307"/>
        <dbReference type="ChEBI" id="CHEBI:58503"/>
        <dbReference type="ChEBI" id="CHEBI:58537"/>
        <dbReference type="EC" id="2.5.1.17"/>
    </reaction>
</comment>
<evidence type="ECO:0000256" key="6">
    <source>
        <dbReference type="ARBA" id="ARBA00022679"/>
    </source>
</evidence>
<evidence type="ECO:0000256" key="14">
    <source>
        <dbReference type="RuleBase" id="RU366026"/>
    </source>
</evidence>
<organism evidence="16 17">
    <name type="scientific">Phycicoccus duodecadis</name>
    <dbReference type="NCBI Taxonomy" id="173053"/>
    <lineage>
        <taxon>Bacteria</taxon>
        <taxon>Bacillati</taxon>
        <taxon>Actinomycetota</taxon>
        <taxon>Actinomycetes</taxon>
        <taxon>Micrococcales</taxon>
        <taxon>Intrasporangiaceae</taxon>
        <taxon>Phycicoccus</taxon>
    </lineage>
</organism>
<keyword evidence="7 14" id="KW-0547">Nucleotide-binding</keyword>
<comment type="catalytic activity">
    <reaction evidence="13 14">
        <text>2 cob(II)alamin + reduced [electron-transfer flavoprotein] + 2 ATP = 2 adenosylcob(III)alamin + 2 triphosphate + oxidized [electron-transfer flavoprotein] + 3 H(+)</text>
        <dbReference type="Rhea" id="RHEA:28671"/>
        <dbReference type="Rhea" id="RHEA-COMP:10685"/>
        <dbReference type="Rhea" id="RHEA-COMP:10686"/>
        <dbReference type="ChEBI" id="CHEBI:15378"/>
        <dbReference type="ChEBI" id="CHEBI:16304"/>
        <dbReference type="ChEBI" id="CHEBI:18036"/>
        <dbReference type="ChEBI" id="CHEBI:18408"/>
        <dbReference type="ChEBI" id="CHEBI:30616"/>
        <dbReference type="ChEBI" id="CHEBI:57692"/>
        <dbReference type="ChEBI" id="CHEBI:58307"/>
        <dbReference type="EC" id="2.5.1.17"/>
    </reaction>
</comment>
<dbReference type="GO" id="GO:0008817">
    <property type="term" value="F:corrinoid adenosyltransferase activity"/>
    <property type="evidence" value="ECO:0007669"/>
    <property type="project" value="UniProtKB-UniRule"/>
</dbReference>
<evidence type="ECO:0000256" key="1">
    <source>
        <dbReference type="ARBA" id="ARBA00005121"/>
    </source>
</evidence>
<name>A0A2N3YGQ9_9MICO</name>
<evidence type="ECO:0000256" key="10">
    <source>
        <dbReference type="ARBA" id="ARBA00033334"/>
    </source>
</evidence>
<keyword evidence="5 14" id="KW-0169">Cobalamin biosynthesis</keyword>
<feature type="domain" description="Cobalamin adenosyltransferase-like" evidence="15">
    <location>
        <begin position="7"/>
        <end position="184"/>
    </location>
</feature>
<dbReference type="AlphaFoldDB" id="A0A2N3YGQ9"/>
<evidence type="ECO:0000256" key="3">
    <source>
        <dbReference type="ARBA" id="ARBA00012454"/>
    </source>
</evidence>
<evidence type="ECO:0000313" key="17">
    <source>
        <dbReference type="Proteomes" id="UP000233781"/>
    </source>
</evidence>
<comment type="caution">
    <text evidence="16">The sequence shown here is derived from an EMBL/GenBank/DDBJ whole genome shotgun (WGS) entry which is preliminary data.</text>
</comment>
<dbReference type="RefSeq" id="WP_101394667.1">
    <property type="nucleotide sequence ID" value="NZ_PJNE01000001.1"/>
</dbReference>